<gene>
    <name evidence="1" type="ORF">DD237_004988</name>
</gene>
<name>A0A425CDG1_9STRA</name>
<organism evidence="1 2">
    <name type="scientific">Peronospora effusa</name>
    <dbReference type="NCBI Taxonomy" id="542832"/>
    <lineage>
        <taxon>Eukaryota</taxon>
        <taxon>Sar</taxon>
        <taxon>Stramenopiles</taxon>
        <taxon>Oomycota</taxon>
        <taxon>Peronosporomycetes</taxon>
        <taxon>Peronosporales</taxon>
        <taxon>Peronosporaceae</taxon>
        <taxon>Peronospora</taxon>
    </lineage>
</organism>
<reference evidence="1 2" key="1">
    <citation type="submission" date="2018-06" db="EMBL/GenBank/DDBJ databases">
        <title>Comparative genomics of downy mildews reveals potential adaptations to biotrophy.</title>
        <authorList>
            <person name="Fletcher K."/>
            <person name="Klosterman S.J."/>
            <person name="Derevnina L."/>
            <person name="Martin F."/>
            <person name="Koike S."/>
            <person name="Reyes Chin-Wo S."/>
            <person name="Mou B."/>
            <person name="Michelmore R."/>
        </authorList>
    </citation>
    <scope>NUCLEOTIDE SEQUENCE [LARGE SCALE GENOMIC DNA]</scope>
    <source>
        <strain evidence="1 2">R13</strain>
    </source>
</reference>
<proteinExistence type="predicted"/>
<dbReference type="Proteomes" id="UP000286097">
    <property type="component" value="Unassembled WGS sequence"/>
</dbReference>
<comment type="caution">
    <text evidence="1">The sequence shown here is derived from an EMBL/GenBank/DDBJ whole genome shotgun (WGS) entry which is preliminary data.</text>
</comment>
<evidence type="ECO:0000313" key="2">
    <source>
        <dbReference type="Proteomes" id="UP000286097"/>
    </source>
</evidence>
<dbReference type="VEuPathDB" id="FungiDB:DD237_004988"/>
<dbReference type="AlphaFoldDB" id="A0A425CDG1"/>
<protein>
    <submittedName>
        <fullName evidence="1">Uncharacterized protein</fullName>
    </submittedName>
</protein>
<sequence length="70" mass="8024">MAEIRHHVLHLELQLEDENAKRTPFGNAFFKEIEDLKYKYARAARQASTGETTCMGRKRCLCRGAIIASQ</sequence>
<evidence type="ECO:0000313" key="1">
    <source>
        <dbReference type="EMBL" id="RQM15047.1"/>
    </source>
</evidence>
<accession>A0A425CDG1</accession>
<dbReference type="EMBL" id="QKXF01000173">
    <property type="protein sequence ID" value="RQM15047.1"/>
    <property type="molecule type" value="Genomic_DNA"/>
</dbReference>